<evidence type="ECO:0000313" key="2">
    <source>
        <dbReference type="EMBL" id="MFC4361582.1"/>
    </source>
</evidence>
<evidence type="ECO:0000256" key="1">
    <source>
        <dbReference type="SAM" id="Phobius"/>
    </source>
</evidence>
<keyword evidence="1" id="KW-0472">Membrane</keyword>
<dbReference type="EMBL" id="JBHSCX010000003">
    <property type="protein sequence ID" value="MFC4361582.1"/>
    <property type="molecule type" value="Genomic_DNA"/>
</dbReference>
<keyword evidence="3" id="KW-1185">Reference proteome</keyword>
<gene>
    <name evidence="2" type="ORF">ACFOX3_04660</name>
</gene>
<dbReference type="PANTHER" id="PTHR33371:SF4">
    <property type="entry name" value="INTERMEMBRANE PHOSPHOLIPID TRANSPORT SYSTEM BINDING PROTEIN MLAD"/>
    <property type="match status" value="1"/>
</dbReference>
<comment type="caution">
    <text evidence="2">The sequence shown here is derived from an EMBL/GenBank/DDBJ whole genome shotgun (WGS) entry which is preliminary data.</text>
</comment>
<proteinExistence type="predicted"/>
<dbReference type="RefSeq" id="WP_290259483.1">
    <property type="nucleotide sequence ID" value="NZ_JAUFQG010000004.1"/>
</dbReference>
<dbReference type="Proteomes" id="UP001595840">
    <property type="component" value="Unassembled WGS sequence"/>
</dbReference>
<keyword evidence="1" id="KW-1133">Transmembrane helix</keyword>
<reference evidence="3" key="1">
    <citation type="journal article" date="2019" name="Int. J. Syst. Evol. Microbiol.">
        <title>The Global Catalogue of Microorganisms (GCM) 10K type strain sequencing project: providing services to taxonomists for standard genome sequencing and annotation.</title>
        <authorList>
            <consortium name="The Broad Institute Genomics Platform"/>
            <consortium name="The Broad Institute Genome Sequencing Center for Infectious Disease"/>
            <person name="Wu L."/>
            <person name="Ma J."/>
        </authorList>
    </citation>
    <scope>NUCLEOTIDE SEQUENCE [LARGE SCALE GENOMIC DNA]</scope>
    <source>
        <strain evidence="3">CECT 8570</strain>
    </source>
</reference>
<accession>A0ABV8V1J9</accession>
<keyword evidence="1" id="KW-0812">Transmembrane</keyword>
<protein>
    <submittedName>
        <fullName evidence="2">MlaD family protein</fullName>
    </submittedName>
</protein>
<feature type="transmembrane region" description="Helical" evidence="1">
    <location>
        <begin position="6"/>
        <end position="29"/>
    </location>
</feature>
<name>A0ABV8V1J9_9GAMM</name>
<organism evidence="2 3">
    <name type="scientific">Simiduia curdlanivorans</name>
    <dbReference type="NCBI Taxonomy" id="1492769"/>
    <lineage>
        <taxon>Bacteria</taxon>
        <taxon>Pseudomonadati</taxon>
        <taxon>Pseudomonadota</taxon>
        <taxon>Gammaproteobacteria</taxon>
        <taxon>Cellvibrionales</taxon>
        <taxon>Cellvibrionaceae</taxon>
        <taxon>Simiduia</taxon>
    </lineage>
</organism>
<dbReference type="PANTHER" id="PTHR33371">
    <property type="entry name" value="INTERMEMBRANE PHOSPHOLIPID TRANSPORT SYSTEM BINDING PROTEIN MLAD-RELATED"/>
    <property type="match status" value="1"/>
</dbReference>
<evidence type="ECO:0000313" key="3">
    <source>
        <dbReference type="Proteomes" id="UP001595840"/>
    </source>
</evidence>
<dbReference type="InterPro" id="IPR052336">
    <property type="entry name" value="MlaD_Phospholipid_Transporter"/>
</dbReference>
<sequence>MTANKNLSFAIGAFIFGALLLTFLALLFFSGGRLFAKKQSVIMYFEGSVQGLQIGAPIKLKGVVLGEISDIQINFQSLSKHSGGDEGASQAAVTTVVADLLLKRISSSGLAASEEFLTEAVDNGLRAQLNYQSFLTGLLYVELDFHPESPMKRYGYQKALVEIPTMATEFEQISKKFQNINLEDLVSNLNQMVARVNGLLASGEIERTLVSANSTLSAIEHAANGLDGEVAALRRDLSATLAQADQLIGQLNNSAPEIVGSLNASLSRLNNSLVSVETAASQMAYTFSEDGQTVNKMGAALDDVRRAARALQTLSETLDQNPDAIWRGRENAED</sequence>